<feature type="binding site" evidence="1">
    <location>
        <position position="324"/>
    </location>
    <ligand>
        <name>Zn(2+)</name>
        <dbReference type="ChEBI" id="CHEBI:29105"/>
    </ligand>
</feature>
<keyword evidence="5" id="KW-0031">Aminopeptidase</keyword>
<keyword evidence="1" id="KW-0862">Zinc</keyword>
<evidence type="ECO:0000259" key="4">
    <source>
        <dbReference type="Pfam" id="PF16254"/>
    </source>
</evidence>
<feature type="domain" description="UCP01524 winged helix-turn-helix" evidence="3">
    <location>
        <begin position="358"/>
        <end position="432"/>
    </location>
</feature>
<dbReference type="Gene3D" id="1.10.10.10">
    <property type="entry name" value="Winged helix-like DNA-binding domain superfamily/Winged helix DNA-binding domain"/>
    <property type="match status" value="1"/>
</dbReference>
<dbReference type="GO" id="GO:0004177">
    <property type="term" value="F:aminopeptidase activity"/>
    <property type="evidence" value="ECO:0007669"/>
    <property type="project" value="UniProtKB-KW"/>
</dbReference>
<dbReference type="GO" id="GO:0046872">
    <property type="term" value="F:metal ion binding"/>
    <property type="evidence" value="ECO:0007669"/>
    <property type="project" value="UniProtKB-KW"/>
</dbReference>
<evidence type="ECO:0000256" key="1">
    <source>
        <dbReference type="PIRSR" id="PIRSR015244-50"/>
    </source>
</evidence>
<dbReference type="Pfam" id="PF16254">
    <property type="entry name" value="DUF4910"/>
    <property type="match status" value="1"/>
</dbReference>
<dbReference type="Proteomes" id="UP000319824">
    <property type="component" value="Unassembled WGS sequence"/>
</dbReference>
<dbReference type="Gene3D" id="3.50.30.90">
    <property type="match status" value="1"/>
</dbReference>
<organism evidence="5 6">
    <name type="scientific">Rhizobium mongolense USDA 1844</name>
    <dbReference type="NCBI Taxonomy" id="1079460"/>
    <lineage>
        <taxon>Bacteria</taxon>
        <taxon>Pseudomonadati</taxon>
        <taxon>Pseudomonadota</taxon>
        <taxon>Alphaproteobacteria</taxon>
        <taxon>Hyphomicrobiales</taxon>
        <taxon>Rhizobiaceae</taxon>
        <taxon>Rhizobium/Agrobacterium group</taxon>
        <taxon>Rhizobium</taxon>
    </lineage>
</organism>
<dbReference type="PIRSF" id="PIRSF015244">
    <property type="entry name" value="UCP015244"/>
    <property type="match status" value="1"/>
</dbReference>
<evidence type="ECO:0000259" key="3">
    <source>
        <dbReference type="Pfam" id="PF16221"/>
    </source>
</evidence>
<feature type="binding site" evidence="1">
    <location>
        <position position="187"/>
    </location>
    <ligand>
        <name>Zn(2+)</name>
        <dbReference type="ChEBI" id="CHEBI:29105"/>
    </ligand>
</feature>
<proteinExistence type="predicted"/>
<dbReference type="InterPro" id="IPR036388">
    <property type="entry name" value="WH-like_DNA-bd_sf"/>
</dbReference>
<keyword evidence="5" id="KW-0378">Hydrolase</keyword>
<dbReference type="InterPro" id="IPR032622">
    <property type="entry name" value="UCP01524_HTH"/>
</dbReference>
<gene>
    <name evidence="5" type="ORF">BCL32_1373</name>
</gene>
<accession>A0A559TEW7</accession>
<dbReference type="InterPro" id="IPR032610">
    <property type="entry name" value="DUF2172"/>
</dbReference>
<feature type="domain" description="DUF4910" evidence="4">
    <location>
        <begin position="17"/>
        <end position="355"/>
    </location>
</feature>
<reference evidence="5 6" key="1">
    <citation type="submission" date="2019-06" db="EMBL/GenBank/DDBJ databases">
        <title>Pac Bio to generate improved reference genome sequences for organisms with transposon mutant libraries (support for FEBA project).</title>
        <authorList>
            <person name="Blow M."/>
        </authorList>
    </citation>
    <scope>NUCLEOTIDE SEQUENCE [LARGE SCALE GENOMIC DNA]</scope>
    <source>
        <strain evidence="5 6">USDA 1844</strain>
    </source>
</reference>
<dbReference type="EMBL" id="VISO01000002">
    <property type="protein sequence ID" value="TVZ73161.1"/>
    <property type="molecule type" value="Genomic_DNA"/>
</dbReference>
<dbReference type="InterPro" id="IPR012353">
    <property type="entry name" value="UCP015244"/>
</dbReference>
<dbReference type="Pfam" id="PF16221">
    <property type="entry name" value="HTH_47"/>
    <property type="match status" value="1"/>
</dbReference>
<sequence length="437" mass="48671">MSAVSAPDKEPAGARMYALIERLYPICRSITGPGVVETLEIIRQEIPVKIHRIASGTEIFDWTVPQEWSIRDAYVKDEKGNRVIDFKASNLHVVNYSRPIRATLPLAALKPRLHTDPAHPAWIPYRTSYYKEDWGFCLSQNALEAMSEGSYEVLIDSTLSDGELLWGECFIPGTTTDEIIISTHICHPSLANDNLSGIAVCVELAKLLMAAKRRRYSVRMLFIPGTIGSIAWLSMNRERLSRIRHGLVAVNLGDPGMMHYKKSRHETAEIDRVVEHVLKAAGQAHSIMAFSPYGYDERQFSSPGINLPFGCLSRTPYGRFAEYHTSADNLDFVKPEALAHSLETYACVLDTLDRNRAFLNLSPMCEPQLGKRGLYDAVGGKSDTKTRQLALLWVLNYSDGKHDLLDIAVKSGLAFDLIADAADLLLGQDLLAPAQRD</sequence>
<protein>
    <submittedName>
        <fullName evidence="5">Aminopeptidase-like protein</fullName>
    </submittedName>
</protein>
<dbReference type="Gene3D" id="3.40.630.10">
    <property type="entry name" value="Zn peptidases"/>
    <property type="match status" value="1"/>
</dbReference>
<dbReference type="AlphaFoldDB" id="A0A559TEW7"/>
<dbReference type="InterPro" id="IPR032589">
    <property type="entry name" value="DUF4910"/>
</dbReference>
<evidence type="ECO:0000313" key="6">
    <source>
        <dbReference type="Proteomes" id="UP000319824"/>
    </source>
</evidence>
<keyword evidence="5" id="KW-0645">Protease</keyword>
<keyword evidence="1" id="KW-0479">Metal-binding</keyword>
<comment type="cofactor">
    <cofactor evidence="1">
        <name>Zn(2+)</name>
        <dbReference type="ChEBI" id="CHEBI:29105"/>
    </cofactor>
    <text evidence="1">Binds 1 zinc ion per subunit.</text>
</comment>
<feature type="binding site" evidence="1">
    <location>
        <position position="193"/>
    </location>
    <ligand>
        <name>Zn(2+)</name>
        <dbReference type="ChEBI" id="CHEBI:29105"/>
    </ligand>
</feature>
<dbReference type="Pfam" id="PF09940">
    <property type="entry name" value="DUF2172"/>
    <property type="match status" value="1"/>
</dbReference>
<evidence type="ECO:0000313" key="5">
    <source>
        <dbReference type="EMBL" id="TVZ73161.1"/>
    </source>
</evidence>
<comment type="caution">
    <text evidence="5">The sequence shown here is derived from an EMBL/GenBank/DDBJ whole genome shotgun (WGS) entry which is preliminary data.</text>
</comment>
<feature type="domain" description="DUF2172" evidence="2">
    <location>
        <begin position="67"/>
        <end position="158"/>
    </location>
</feature>
<evidence type="ECO:0000259" key="2">
    <source>
        <dbReference type="Pfam" id="PF09940"/>
    </source>
</evidence>
<dbReference type="SUPFAM" id="SSF53187">
    <property type="entry name" value="Zn-dependent exopeptidases"/>
    <property type="match status" value="1"/>
</dbReference>
<name>A0A559TEW7_9HYPH</name>